<name>A0A1Y1BAP3_VIBPH</name>
<evidence type="ECO:0000256" key="1">
    <source>
        <dbReference type="SAM" id="SignalP"/>
    </source>
</evidence>
<organism evidence="2">
    <name type="scientific">Vibrio parahaemolyticus</name>
    <dbReference type="NCBI Taxonomy" id="670"/>
    <lineage>
        <taxon>Bacteria</taxon>
        <taxon>Pseudomonadati</taxon>
        <taxon>Pseudomonadota</taxon>
        <taxon>Gammaproteobacteria</taxon>
        <taxon>Vibrionales</taxon>
        <taxon>Vibrionaceae</taxon>
        <taxon>Vibrio</taxon>
    </lineage>
</organism>
<dbReference type="AlphaFoldDB" id="A0A1Y1BAP3"/>
<evidence type="ECO:0000313" key="2">
    <source>
        <dbReference type="EMBL" id="BAX56940.1"/>
    </source>
</evidence>
<keyword evidence="1" id="KW-0732">Signal</keyword>
<dbReference type="EMBL" id="AP014860">
    <property type="protein sequence ID" value="BAX56940.1"/>
    <property type="molecule type" value="Genomic_DNA"/>
</dbReference>
<sequence length="82" mass="9009">MKKGLVLLALLSHPALAADNNNALDTILDKFNAITATWEPIITDAVTNLFWLLVIASFTWSPSNYGCIKKDWSTLLRSCLSG</sequence>
<proteinExistence type="predicted"/>
<accession>A0A1Y1BAP3</accession>
<keyword evidence="2" id="KW-0614">Plasmid</keyword>
<reference evidence="2" key="1">
    <citation type="journal article" date="2017" name="Infect. Genet. Evol.">
        <title>Plasmid dynamics in Vibrio parahaemolyticus strains related to shrimp Acute Hepatopancreatic Necrosis Syndrome (AHPNS).</title>
        <authorList>
            <person name="Theethakaew C."/>
            <person name="Nakamura S."/>
            <person name="Motooka D."/>
            <person name="Matsuda S."/>
            <person name="Kodama T."/>
            <person name="Chonsin K."/>
            <person name="Suthienkul O."/>
            <person name="Iida T."/>
        </authorList>
    </citation>
    <scope>NUCLEOTIDE SEQUENCE</scope>
    <source>
        <strain evidence="2">VPE61</strain>
        <plasmid evidence="2">pVPE61a</plasmid>
    </source>
</reference>
<feature type="chain" id="PRO_5011002821" evidence="1">
    <location>
        <begin position="18"/>
        <end position="82"/>
    </location>
</feature>
<feature type="signal peptide" evidence="1">
    <location>
        <begin position="1"/>
        <end position="17"/>
    </location>
</feature>
<gene>
    <name evidence="2" type="primary">trbL</name>
</gene>
<protein>
    <submittedName>
        <fullName evidence="2">Conjugative transfer protein TrbL</fullName>
    </submittedName>
</protein>
<geneLocation type="plasmid" evidence="2">
    <name>pVPE61a</name>
</geneLocation>